<dbReference type="EMBL" id="CAVNYO010000035">
    <property type="protein sequence ID" value="CAK5263188.1"/>
    <property type="molecule type" value="Genomic_DNA"/>
</dbReference>
<organism evidence="2 3">
    <name type="scientific">Mycena citricolor</name>
    <dbReference type="NCBI Taxonomy" id="2018698"/>
    <lineage>
        <taxon>Eukaryota</taxon>
        <taxon>Fungi</taxon>
        <taxon>Dikarya</taxon>
        <taxon>Basidiomycota</taxon>
        <taxon>Agaricomycotina</taxon>
        <taxon>Agaricomycetes</taxon>
        <taxon>Agaricomycetidae</taxon>
        <taxon>Agaricales</taxon>
        <taxon>Marasmiineae</taxon>
        <taxon>Mycenaceae</taxon>
        <taxon>Mycena</taxon>
    </lineage>
</organism>
<feature type="compositionally biased region" description="Polar residues" evidence="1">
    <location>
        <begin position="27"/>
        <end position="39"/>
    </location>
</feature>
<comment type="caution">
    <text evidence="2">The sequence shown here is derived from an EMBL/GenBank/DDBJ whole genome shotgun (WGS) entry which is preliminary data.</text>
</comment>
<evidence type="ECO:0000256" key="1">
    <source>
        <dbReference type="SAM" id="MobiDB-lite"/>
    </source>
</evidence>
<accession>A0AAD2GSK1</accession>
<protein>
    <submittedName>
        <fullName evidence="2">Uncharacterized protein</fullName>
    </submittedName>
</protein>
<evidence type="ECO:0000313" key="2">
    <source>
        <dbReference type="EMBL" id="CAK5263188.1"/>
    </source>
</evidence>
<keyword evidence="3" id="KW-1185">Reference proteome</keyword>
<sequence length="108" mass="12037">MDSKTSPSRVVDLNNPRSRNHNPPPTHLQNSRSEISMGSANGPVLRFGGGVDESGGTKLQCVLRSDRAHVLLGEEIPLFTTLLEHRFRALSNREQGRKQRRTDPHVLC</sequence>
<reference evidence="2" key="1">
    <citation type="submission" date="2023-11" db="EMBL/GenBank/DDBJ databases">
        <authorList>
            <person name="De Vega J J."/>
            <person name="De Vega J J."/>
        </authorList>
    </citation>
    <scope>NUCLEOTIDE SEQUENCE</scope>
</reference>
<dbReference type="Proteomes" id="UP001295794">
    <property type="component" value="Unassembled WGS sequence"/>
</dbReference>
<evidence type="ECO:0000313" key="3">
    <source>
        <dbReference type="Proteomes" id="UP001295794"/>
    </source>
</evidence>
<proteinExistence type="predicted"/>
<gene>
    <name evidence="2" type="ORF">MYCIT1_LOCUS2493</name>
</gene>
<dbReference type="AlphaFoldDB" id="A0AAD2GSK1"/>
<feature type="region of interest" description="Disordered" evidence="1">
    <location>
        <begin position="1"/>
        <end position="51"/>
    </location>
</feature>
<name>A0AAD2GSK1_9AGAR</name>